<dbReference type="OrthoDB" id="306254at2759"/>
<gene>
    <name evidence="2" type="ORF">J437_LFUL015066</name>
</gene>
<protein>
    <submittedName>
        <fullName evidence="2">Uncharacterized protein</fullName>
    </submittedName>
</protein>
<dbReference type="EMBL" id="KZ309226">
    <property type="protein sequence ID" value="KAG8237789.1"/>
    <property type="molecule type" value="Genomic_DNA"/>
</dbReference>
<reference evidence="2" key="2">
    <citation type="submission" date="2017-10" db="EMBL/GenBank/DDBJ databases">
        <title>Ladona fulva Genome sequencing and assembly.</title>
        <authorList>
            <person name="Murali S."/>
            <person name="Richards S."/>
            <person name="Bandaranaike D."/>
            <person name="Bellair M."/>
            <person name="Blankenburg K."/>
            <person name="Chao H."/>
            <person name="Dinh H."/>
            <person name="Doddapaneni H."/>
            <person name="Dugan-Rocha S."/>
            <person name="Elkadiri S."/>
            <person name="Gnanaolivu R."/>
            <person name="Hernandez B."/>
            <person name="Skinner E."/>
            <person name="Javaid M."/>
            <person name="Lee S."/>
            <person name="Li M."/>
            <person name="Ming W."/>
            <person name="Munidasa M."/>
            <person name="Muniz J."/>
            <person name="Nguyen L."/>
            <person name="Hughes D."/>
            <person name="Osuji N."/>
            <person name="Pu L.-L."/>
            <person name="Puazo M."/>
            <person name="Qu C."/>
            <person name="Quiroz J."/>
            <person name="Raj R."/>
            <person name="Weissenberger G."/>
            <person name="Xin Y."/>
            <person name="Zou X."/>
            <person name="Han Y."/>
            <person name="Worley K."/>
            <person name="Muzny D."/>
            <person name="Gibbs R."/>
        </authorList>
    </citation>
    <scope>NUCLEOTIDE SEQUENCE</scope>
    <source>
        <strain evidence="2">Sampled in the wild</strain>
    </source>
</reference>
<dbReference type="Proteomes" id="UP000792457">
    <property type="component" value="Unassembled WGS sequence"/>
</dbReference>
<dbReference type="GO" id="GO:0034453">
    <property type="term" value="P:microtubule anchoring"/>
    <property type="evidence" value="ECO:0007669"/>
    <property type="project" value="InterPro"/>
</dbReference>
<organism evidence="2 3">
    <name type="scientific">Ladona fulva</name>
    <name type="common">Scarce chaser dragonfly</name>
    <name type="synonym">Libellula fulva</name>
    <dbReference type="NCBI Taxonomy" id="123851"/>
    <lineage>
        <taxon>Eukaryota</taxon>
        <taxon>Metazoa</taxon>
        <taxon>Ecdysozoa</taxon>
        <taxon>Arthropoda</taxon>
        <taxon>Hexapoda</taxon>
        <taxon>Insecta</taxon>
        <taxon>Pterygota</taxon>
        <taxon>Palaeoptera</taxon>
        <taxon>Odonata</taxon>
        <taxon>Epiprocta</taxon>
        <taxon>Anisoptera</taxon>
        <taxon>Libelluloidea</taxon>
        <taxon>Libellulidae</taxon>
        <taxon>Ladona</taxon>
    </lineage>
</organism>
<feature type="region of interest" description="Disordered" evidence="1">
    <location>
        <begin position="190"/>
        <end position="222"/>
    </location>
</feature>
<reference evidence="2" key="1">
    <citation type="submission" date="2013-04" db="EMBL/GenBank/DDBJ databases">
        <authorList>
            <person name="Qu J."/>
            <person name="Murali S.C."/>
            <person name="Bandaranaike D."/>
            <person name="Bellair M."/>
            <person name="Blankenburg K."/>
            <person name="Chao H."/>
            <person name="Dinh H."/>
            <person name="Doddapaneni H."/>
            <person name="Downs B."/>
            <person name="Dugan-Rocha S."/>
            <person name="Elkadiri S."/>
            <person name="Gnanaolivu R.D."/>
            <person name="Hernandez B."/>
            <person name="Javaid M."/>
            <person name="Jayaseelan J.C."/>
            <person name="Lee S."/>
            <person name="Li M."/>
            <person name="Ming W."/>
            <person name="Munidasa M."/>
            <person name="Muniz J."/>
            <person name="Nguyen L."/>
            <person name="Ongeri F."/>
            <person name="Osuji N."/>
            <person name="Pu L.-L."/>
            <person name="Puazo M."/>
            <person name="Qu C."/>
            <person name="Quiroz J."/>
            <person name="Raj R."/>
            <person name="Weissenberger G."/>
            <person name="Xin Y."/>
            <person name="Zou X."/>
            <person name="Han Y."/>
            <person name="Richards S."/>
            <person name="Worley K."/>
            <person name="Muzny D."/>
            <person name="Gibbs R."/>
        </authorList>
    </citation>
    <scope>NUCLEOTIDE SEQUENCE</scope>
    <source>
        <strain evidence="2">Sampled in the wild</strain>
    </source>
</reference>
<feature type="region of interest" description="Disordered" evidence="1">
    <location>
        <begin position="84"/>
        <end position="110"/>
    </location>
</feature>
<comment type="caution">
    <text evidence="2">The sequence shown here is derived from an EMBL/GenBank/DDBJ whole genome shotgun (WGS) entry which is preliminary data.</text>
</comment>
<dbReference type="GO" id="GO:0008017">
    <property type="term" value="F:microtubule binding"/>
    <property type="evidence" value="ECO:0007669"/>
    <property type="project" value="InterPro"/>
</dbReference>
<accession>A0A8K0KM29</accession>
<sequence>MMLTQQQHIVRMRISTKEIMNKLHTKKLPPTPKAIRAMGFIGSVLSTSKSNIELNTEESALESGSHSSAVPEEIHSVNVTHSDVSLPTVPAHSSHASLSDSGSHNGQKKNMRRLEKQVVHRLDDLERNKRFLSEREKNLIHRRQAVEELIVWRKRLEQEEERIRALESQALAPSKVQQVIGTKEFSALKADRSTSPLQFGPPTDEIPKEDAATSMADISLTH</sequence>
<name>A0A8K0KM29_LADFU</name>
<evidence type="ECO:0000313" key="3">
    <source>
        <dbReference type="Proteomes" id="UP000792457"/>
    </source>
</evidence>
<keyword evidence="3" id="KW-1185">Reference proteome</keyword>
<feature type="non-terminal residue" evidence="2">
    <location>
        <position position="222"/>
    </location>
</feature>
<dbReference type="InterPro" id="IPR028750">
    <property type="entry name" value="CEP350/CC187"/>
</dbReference>
<dbReference type="PANTHER" id="PTHR13958:SF3">
    <property type="entry name" value="CAP-GLY DOMAIN-CONTAINING PROTEIN-RELATED"/>
    <property type="match status" value="1"/>
</dbReference>
<dbReference type="AlphaFoldDB" id="A0A8K0KM29"/>
<proteinExistence type="predicted"/>
<dbReference type="GO" id="GO:0005813">
    <property type="term" value="C:centrosome"/>
    <property type="evidence" value="ECO:0007669"/>
    <property type="project" value="InterPro"/>
</dbReference>
<feature type="compositionally biased region" description="Low complexity" evidence="1">
    <location>
        <begin position="92"/>
        <end position="104"/>
    </location>
</feature>
<evidence type="ECO:0000256" key="1">
    <source>
        <dbReference type="SAM" id="MobiDB-lite"/>
    </source>
</evidence>
<evidence type="ECO:0000313" key="2">
    <source>
        <dbReference type="EMBL" id="KAG8237789.1"/>
    </source>
</evidence>
<dbReference type="PANTHER" id="PTHR13958">
    <property type="entry name" value="CENTROSOME-ASSOCIATED PROTEIN 350"/>
    <property type="match status" value="1"/>
</dbReference>